<accession>A0A1M4Z7S5</accession>
<evidence type="ECO:0008006" key="4">
    <source>
        <dbReference type="Google" id="ProtNLM"/>
    </source>
</evidence>
<gene>
    <name evidence="2" type="ORF">SAMN04488522_102223</name>
</gene>
<evidence type="ECO:0000313" key="2">
    <source>
        <dbReference type="EMBL" id="SHF14119.1"/>
    </source>
</evidence>
<dbReference type="Proteomes" id="UP000184287">
    <property type="component" value="Unassembled WGS sequence"/>
</dbReference>
<dbReference type="STRING" id="288992.SAMN04488522_102223"/>
<keyword evidence="3" id="KW-1185">Reference proteome</keyword>
<dbReference type="OrthoDB" id="9792011at2"/>
<reference evidence="3" key="1">
    <citation type="submission" date="2016-11" db="EMBL/GenBank/DDBJ databases">
        <authorList>
            <person name="Varghese N."/>
            <person name="Submissions S."/>
        </authorList>
    </citation>
    <scope>NUCLEOTIDE SEQUENCE [LARGE SCALE GENOMIC DNA]</scope>
    <source>
        <strain evidence="3">DSM 16990</strain>
    </source>
</reference>
<organism evidence="2 3">
    <name type="scientific">Pedobacter caeni</name>
    <dbReference type="NCBI Taxonomy" id="288992"/>
    <lineage>
        <taxon>Bacteria</taxon>
        <taxon>Pseudomonadati</taxon>
        <taxon>Bacteroidota</taxon>
        <taxon>Sphingobacteriia</taxon>
        <taxon>Sphingobacteriales</taxon>
        <taxon>Sphingobacteriaceae</taxon>
        <taxon>Pedobacter</taxon>
    </lineage>
</organism>
<dbReference type="RefSeq" id="WP_073229974.1">
    <property type="nucleotide sequence ID" value="NZ_FQUQ01000002.1"/>
</dbReference>
<feature type="signal peptide" evidence="1">
    <location>
        <begin position="1"/>
        <end position="20"/>
    </location>
</feature>
<dbReference type="AlphaFoldDB" id="A0A1M4Z7S5"/>
<sequence>MKLNSIKNALLLVVSLPLLLACDKNDYLDIDASERPPLNAKVKFINARATAVPVHFWDFTRQVTTVTVTRNGSTAYLDTQYGKVQYNLTEGTGTTYKASYVFGGSATFVQETNTSSFSGPNGPIATYYHTLFAVPKLKPSTLNPGNTDSLILVYDDLTAPSAGKVKLRFANFVTRAGTVDLAYVGGASIFTSVGYGSFGEQTIIPYTNGKSPENIPGLSWRTLGPFKEINAGTGQNLEVRNNTGGVVLPVTGLRGINFEAGKIYTIFINNVNGDLNFNATVVAQDL</sequence>
<evidence type="ECO:0000313" key="3">
    <source>
        <dbReference type="Proteomes" id="UP000184287"/>
    </source>
</evidence>
<dbReference type="EMBL" id="FQUQ01000002">
    <property type="protein sequence ID" value="SHF14119.1"/>
    <property type="molecule type" value="Genomic_DNA"/>
</dbReference>
<feature type="chain" id="PRO_5012612384" description="DUF4397 domain-containing protein" evidence="1">
    <location>
        <begin position="21"/>
        <end position="286"/>
    </location>
</feature>
<proteinExistence type="predicted"/>
<name>A0A1M4Z7S5_9SPHI</name>
<keyword evidence="1" id="KW-0732">Signal</keyword>
<dbReference type="PROSITE" id="PS51257">
    <property type="entry name" value="PROKAR_LIPOPROTEIN"/>
    <property type="match status" value="1"/>
</dbReference>
<evidence type="ECO:0000256" key="1">
    <source>
        <dbReference type="SAM" id="SignalP"/>
    </source>
</evidence>
<protein>
    <recommendedName>
        <fullName evidence="4">DUF4397 domain-containing protein</fullName>
    </recommendedName>
</protein>